<feature type="chain" id="PRO_5040898002" evidence="1">
    <location>
        <begin position="19"/>
        <end position="78"/>
    </location>
</feature>
<organism evidence="2 3">
    <name type="scientific">Blumeria graminis f. sp. tritici</name>
    <dbReference type="NCBI Taxonomy" id="62690"/>
    <lineage>
        <taxon>Eukaryota</taxon>
        <taxon>Fungi</taxon>
        <taxon>Dikarya</taxon>
        <taxon>Ascomycota</taxon>
        <taxon>Pezizomycotina</taxon>
        <taxon>Leotiomycetes</taxon>
        <taxon>Erysiphales</taxon>
        <taxon>Erysiphaceae</taxon>
        <taxon>Blumeria</taxon>
    </lineage>
</organism>
<sequence>MAGIIWLLTLGAFGIEFAGRGGRPAPKPCIAQRWRIDRLSSSLGIVSLTRWSRGGRMLRRQRWRRNRVPTCLAKLEEL</sequence>
<reference evidence="2 3" key="1">
    <citation type="submission" date="2018-08" db="EMBL/GenBank/DDBJ databases">
        <authorList>
            <person name="Muller C M."/>
        </authorList>
    </citation>
    <scope>NUCLEOTIDE SEQUENCE [LARGE SCALE GENOMIC DNA]</scope>
</reference>
<dbReference type="Proteomes" id="UP000324639">
    <property type="component" value="Chromosome Bgt_-02"/>
</dbReference>
<dbReference type="EMBL" id="LR026985">
    <property type="protein sequence ID" value="VCU39767.1"/>
    <property type="molecule type" value="Genomic_DNA"/>
</dbReference>
<accession>A0A9X9L8M9</accession>
<proteinExistence type="predicted"/>
<name>A0A9X9L8M9_BLUGR</name>
<gene>
    <name evidence="2" type="ORF">BGT96224V316_LOCUS1705</name>
</gene>
<dbReference type="AlphaFoldDB" id="A0A9X9L8M9"/>
<keyword evidence="3" id="KW-1185">Reference proteome</keyword>
<keyword evidence="1" id="KW-0732">Signal</keyword>
<evidence type="ECO:0000313" key="2">
    <source>
        <dbReference type="EMBL" id="VCU39767.1"/>
    </source>
</evidence>
<protein>
    <submittedName>
        <fullName evidence="2">BgtTE-56012</fullName>
    </submittedName>
</protein>
<feature type="signal peptide" evidence="1">
    <location>
        <begin position="1"/>
        <end position="18"/>
    </location>
</feature>
<evidence type="ECO:0000313" key="3">
    <source>
        <dbReference type="Proteomes" id="UP000324639"/>
    </source>
</evidence>
<evidence type="ECO:0000256" key="1">
    <source>
        <dbReference type="SAM" id="SignalP"/>
    </source>
</evidence>